<accession>A0A7Y0U0A9</accession>
<evidence type="ECO:0000313" key="2">
    <source>
        <dbReference type="Proteomes" id="UP000578252"/>
    </source>
</evidence>
<name>A0A7Y0U0A9_9ACTO</name>
<dbReference type="EMBL" id="JABCUR010000002">
    <property type="protein sequence ID" value="NMW64601.1"/>
    <property type="molecule type" value="Genomic_DNA"/>
</dbReference>
<reference evidence="1 2" key="1">
    <citation type="submission" date="2020-04" db="EMBL/GenBank/DDBJ databases">
        <title>Antimicrobial susceptibility and clonality of vaginal-derived multi-drug resistant Mobiluncus isolates in China.</title>
        <authorList>
            <person name="Zhang X."/>
        </authorList>
    </citation>
    <scope>NUCLEOTIDE SEQUENCE [LARGE SCALE GENOMIC DNA]</scope>
    <source>
        <strain evidence="1 2">13</strain>
    </source>
</reference>
<organism evidence="1 2">
    <name type="scientific">Mobiluncus mulieris</name>
    <dbReference type="NCBI Taxonomy" id="2052"/>
    <lineage>
        <taxon>Bacteria</taxon>
        <taxon>Bacillati</taxon>
        <taxon>Actinomycetota</taxon>
        <taxon>Actinomycetes</taxon>
        <taxon>Actinomycetales</taxon>
        <taxon>Actinomycetaceae</taxon>
        <taxon>Mobiluncus</taxon>
    </lineage>
</organism>
<dbReference type="InterPro" id="IPR027417">
    <property type="entry name" value="P-loop_NTPase"/>
</dbReference>
<dbReference type="AlphaFoldDB" id="A0A7Y0U0A9"/>
<comment type="caution">
    <text evidence="1">The sequence shown here is derived from an EMBL/GenBank/DDBJ whole genome shotgun (WGS) entry which is preliminary data.</text>
</comment>
<dbReference type="RefSeq" id="WP_169771646.1">
    <property type="nucleotide sequence ID" value="NZ_JABCUR010000002.1"/>
</dbReference>
<proteinExistence type="predicted"/>
<dbReference type="Proteomes" id="UP000578252">
    <property type="component" value="Unassembled WGS sequence"/>
</dbReference>
<dbReference type="Gene3D" id="3.40.50.300">
    <property type="entry name" value="P-loop containing nucleotide triphosphate hydrolases"/>
    <property type="match status" value="1"/>
</dbReference>
<sequence length="477" mass="53313">MPECTHSLGADAVDLARLAGLELDPWQEYALNKALGVGEDGKWAAYEVAIVTQRQNGKGSILEALQLAALFLWGERLIIHSAHEFATAQESFQRVRSLIEGCGVLSREVAHIYTSNGKEGIKLKNGNRLQFKARSRKSARGFTGSRIIFDEALFLPRQFLGAVMPTMAAVSKTGNPQLWYTSSTGLADSEVLEGLRTRAVTGENAGSLCYLEWSTKSWDEMTVSERSHWDDDRAKWRADPEVWREANPAFEIRISADYMQKELASEMSDIDFEREHLGIWERIGGDSLIPVDVWQSLANEKSQPGENIVLALDVPPSREQAFIAMASIRDDGKTHLELIDTADGLAWITPRLQQLQRKYRPEAIVVDAQSAAGSLLPELKANRVRTLQISGRDYAKACGQFYDAVREKTLVHLDDPLLNEAIEAGRMKPVGDSLWRWARKDITTNISPLVAVTLALWGLQRGEMKRISKENRGKVRI</sequence>
<gene>
    <name evidence="1" type="ORF">HHJ78_03415</name>
</gene>
<evidence type="ECO:0000313" key="1">
    <source>
        <dbReference type="EMBL" id="NMW64601.1"/>
    </source>
</evidence>
<protein>
    <submittedName>
        <fullName evidence="1">Terminase</fullName>
    </submittedName>
</protein>